<name>A0A806JYT2_9BACT</name>
<evidence type="ECO:0008006" key="2">
    <source>
        <dbReference type="Google" id="ProtNLM"/>
    </source>
</evidence>
<dbReference type="AlphaFoldDB" id="A0A806JYT2"/>
<accession>A0A806JYT2</accession>
<sequence length="52" mass="5495">MLLGACAGSKNESIAKPAAQEQGKEQMAYIKSIGSARSSLASYMETFCLILP</sequence>
<proteinExistence type="predicted"/>
<evidence type="ECO:0000313" key="1">
    <source>
        <dbReference type="EMBL" id="AGS52185.1"/>
    </source>
</evidence>
<reference evidence="1" key="1">
    <citation type="submission" date="2012-03" db="EMBL/GenBank/DDBJ databases">
        <title>Functional metagenomics reveals considerable lignocellulase gene clusters in the gut microbiome of a wood-feeding higher termite.</title>
        <authorList>
            <person name="Liu N."/>
        </authorList>
    </citation>
    <scope>NUCLEOTIDE SEQUENCE</scope>
</reference>
<dbReference type="EMBL" id="JQ844185">
    <property type="protein sequence ID" value="AGS52185.1"/>
    <property type="molecule type" value="Genomic_DNA"/>
</dbReference>
<protein>
    <recommendedName>
        <fullName evidence="2">Lipoprotein</fullName>
    </recommendedName>
</protein>
<organism evidence="1">
    <name type="scientific">uncultured bacterium contig00052</name>
    <dbReference type="NCBI Taxonomy" id="1181536"/>
    <lineage>
        <taxon>Bacteria</taxon>
        <taxon>environmental samples</taxon>
    </lineage>
</organism>